<name>G7WLA2_METH6</name>
<dbReference type="Proteomes" id="UP000005877">
    <property type="component" value="Chromosome"/>
</dbReference>
<accession>G7WLA2</accession>
<dbReference type="PATRIC" id="fig|1110509.7.peg.926"/>
<dbReference type="EC" id="2.7.1.161" evidence="3 16"/>
<reference evidence="18 19" key="1">
    <citation type="journal article" date="2012" name="PLoS ONE">
        <title>The genome characteristics and predicted function of methyl-group oxidation pathway in the obligate aceticlastic methanogens, Methanosaeta spp.</title>
        <authorList>
            <person name="Zhu J."/>
            <person name="Zheng H."/>
            <person name="Ai G."/>
            <person name="Zhang G."/>
            <person name="Liu D."/>
            <person name="Liu X."/>
            <person name="Dong X."/>
        </authorList>
    </citation>
    <scope>NUCLEOTIDE SEQUENCE [LARGE SCALE GENOMIC DNA]</scope>
    <source>
        <strain evidence="18 19">6Ac</strain>
    </source>
</reference>
<evidence type="ECO:0000256" key="6">
    <source>
        <dbReference type="ARBA" id="ARBA00022643"/>
    </source>
</evidence>
<dbReference type="InterPro" id="IPR023465">
    <property type="entry name" value="Riboflavin_kinase_dom_sf"/>
</dbReference>
<dbReference type="Gene3D" id="2.40.30.30">
    <property type="entry name" value="Riboflavin kinase-like"/>
    <property type="match status" value="1"/>
</dbReference>
<dbReference type="GO" id="GO:0009231">
    <property type="term" value="P:riboflavin biosynthetic process"/>
    <property type="evidence" value="ECO:0007669"/>
    <property type="project" value="InterPro"/>
</dbReference>
<dbReference type="Pfam" id="PF01982">
    <property type="entry name" value="CTP-dep_RFKase"/>
    <property type="match status" value="1"/>
</dbReference>
<dbReference type="GO" id="GO:0009398">
    <property type="term" value="P:FMN biosynthetic process"/>
    <property type="evidence" value="ECO:0007669"/>
    <property type="project" value="UniProtKB-UniRule"/>
</dbReference>
<evidence type="ECO:0000256" key="4">
    <source>
        <dbReference type="ARBA" id="ARBA00017394"/>
    </source>
</evidence>
<dbReference type="GO" id="GO:0000287">
    <property type="term" value="F:magnesium ion binding"/>
    <property type="evidence" value="ECO:0007669"/>
    <property type="project" value="UniProtKB-UniRule"/>
</dbReference>
<evidence type="ECO:0000313" key="18">
    <source>
        <dbReference type="EMBL" id="AET64205.1"/>
    </source>
</evidence>
<comment type="similarity">
    <text evidence="2 16">Belongs to the archaeal riboflavin kinase family.</text>
</comment>
<keyword evidence="7 16" id="KW-0808">Transferase</keyword>
<comment type="pathway">
    <text evidence="1 16">Cofactor biosynthesis; FMN biosynthesis; FMN from riboflavin (CTP route): step 1/1.</text>
</comment>
<evidence type="ECO:0000313" key="19">
    <source>
        <dbReference type="Proteomes" id="UP000005877"/>
    </source>
</evidence>
<comment type="cofactor">
    <cofactor evidence="16">
        <name>Mg(2+)</name>
        <dbReference type="ChEBI" id="CHEBI:18420"/>
    </cofactor>
    <text evidence="16">Binds 1 Mg(2+) ion per subunit.</text>
</comment>
<evidence type="ECO:0000256" key="13">
    <source>
        <dbReference type="ARBA" id="ARBA00030544"/>
    </source>
</evidence>
<evidence type="ECO:0000259" key="17">
    <source>
        <dbReference type="Pfam" id="PF01982"/>
    </source>
</evidence>
<evidence type="ECO:0000256" key="11">
    <source>
        <dbReference type="ARBA" id="ARBA00022842"/>
    </source>
</evidence>
<comment type="catalytic activity">
    <reaction evidence="15 16">
        <text>riboflavin + CTP = CDP + FMN + H(+)</text>
        <dbReference type="Rhea" id="RHEA:25021"/>
        <dbReference type="ChEBI" id="CHEBI:15378"/>
        <dbReference type="ChEBI" id="CHEBI:37563"/>
        <dbReference type="ChEBI" id="CHEBI:57986"/>
        <dbReference type="ChEBI" id="CHEBI:58069"/>
        <dbReference type="ChEBI" id="CHEBI:58210"/>
        <dbReference type="EC" id="2.7.1.161"/>
    </reaction>
</comment>
<feature type="binding site" evidence="16">
    <location>
        <position position="93"/>
    </location>
    <ligand>
        <name>FMN</name>
        <dbReference type="ChEBI" id="CHEBI:58210"/>
    </ligand>
</feature>
<keyword evidence="6 16" id="KW-0288">FMN</keyword>
<evidence type="ECO:0000256" key="12">
    <source>
        <dbReference type="ARBA" id="ARBA00029789"/>
    </source>
</evidence>
<evidence type="ECO:0000256" key="9">
    <source>
        <dbReference type="ARBA" id="ARBA00022741"/>
    </source>
</evidence>
<comment type="function">
    <text evidence="16">Catalyzes the CTP-dependent phosphorylation of riboflavin (vitamin B2) to form flavin mononucleotide (FMN).</text>
</comment>
<feature type="binding site" evidence="16">
    <location>
        <position position="101"/>
    </location>
    <ligand>
        <name>FMN</name>
        <dbReference type="ChEBI" id="CHEBI:58210"/>
    </ligand>
</feature>
<proteinExistence type="inferred from homology"/>
<feature type="binding site" evidence="16">
    <location>
        <position position="41"/>
    </location>
    <ligand>
        <name>Mg(2+)</name>
        <dbReference type="ChEBI" id="CHEBI:18420"/>
    </ligand>
</feature>
<dbReference type="SUPFAM" id="SSF82114">
    <property type="entry name" value="Riboflavin kinase-like"/>
    <property type="match status" value="1"/>
</dbReference>
<comment type="caution">
    <text evidence="16">Lacks conserved residue(s) required for the propagation of feature annotation.</text>
</comment>
<keyword evidence="5 16" id="KW-0285">Flavoprotein</keyword>
<dbReference type="GO" id="GO:0008531">
    <property type="term" value="F:riboflavin kinase activity"/>
    <property type="evidence" value="ECO:0007669"/>
    <property type="project" value="InterPro"/>
</dbReference>
<evidence type="ECO:0000256" key="3">
    <source>
        <dbReference type="ARBA" id="ARBA00011987"/>
    </source>
</evidence>
<evidence type="ECO:0000256" key="10">
    <source>
        <dbReference type="ARBA" id="ARBA00022777"/>
    </source>
</evidence>
<dbReference type="InterPro" id="IPR039063">
    <property type="entry name" value="RibK_CTP-dep"/>
</dbReference>
<dbReference type="RefSeq" id="WP_014586390.1">
    <property type="nucleotide sequence ID" value="NC_017527.1"/>
</dbReference>
<dbReference type="AlphaFoldDB" id="G7WLA2"/>
<feature type="binding site" evidence="16">
    <location>
        <begin position="10"/>
        <end position="15"/>
    </location>
    <ligand>
        <name>CDP</name>
        <dbReference type="ChEBI" id="CHEBI:58069"/>
    </ligand>
</feature>
<evidence type="ECO:0000256" key="8">
    <source>
        <dbReference type="ARBA" id="ARBA00022723"/>
    </source>
</evidence>
<dbReference type="PANTHER" id="PTHR40706:SF1">
    <property type="entry name" value="RIBOFLAVIN KINASE"/>
    <property type="match status" value="1"/>
</dbReference>
<evidence type="ECO:0000256" key="15">
    <source>
        <dbReference type="ARBA" id="ARBA00047857"/>
    </source>
</evidence>
<evidence type="ECO:0000256" key="5">
    <source>
        <dbReference type="ARBA" id="ARBA00022630"/>
    </source>
</evidence>
<protein>
    <recommendedName>
        <fullName evidence="4 16">Riboflavin kinase</fullName>
        <shortName evidence="16">RFK</shortName>
        <ecNumber evidence="3 16">2.7.1.161</ecNumber>
    </recommendedName>
    <alternativeName>
        <fullName evidence="13 16">CTP-dependent riboflavin kinase</fullName>
    </alternativeName>
    <alternativeName>
        <fullName evidence="14 16">CTP:riboflavin 5'-phosphotransferase</fullName>
    </alternativeName>
    <alternativeName>
        <fullName evidence="12 16">Flavokinase</fullName>
    </alternativeName>
</protein>
<dbReference type="EMBL" id="CP003117">
    <property type="protein sequence ID" value="AET64205.1"/>
    <property type="molecule type" value="Genomic_DNA"/>
</dbReference>
<dbReference type="KEGG" id="mhi:Mhar_0833"/>
<keyword evidence="9 16" id="KW-0547">Nucleotide-binding</keyword>
<dbReference type="OrthoDB" id="30955at2157"/>
<keyword evidence="19" id="KW-1185">Reference proteome</keyword>
<dbReference type="InterPro" id="IPR023470">
    <property type="entry name" value="Riboflavin_kinase_archaeal"/>
</dbReference>
<dbReference type="PANTHER" id="PTHR40706">
    <property type="entry name" value="RIBOFLAVIN KINASE"/>
    <property type="match status" value="1"/>
</dbReference>
<dbReference type="HOGENOM" id="CLU_140165_0_0_2"/>
<dbReference type="GeneID" id="12510002"/>
<sequence>MRLRGKVASGLGVGRYYISREGYRRQFSERLGLDPIPGTLNLKLDRPFVLDDSDPDSIRIEGFIEEGRSFGACICRPVRIGGIRGAIVRPERTSYSATLLELVAPVNLREALGLSDGDEVEVVLEGPGDKERRR</sequence>
<evidence type="ECO:0000256" key="2">
    <source>
        <dbReference type="ARBA" id="ARBA00006428"/>
    </source>
</evidence>
<dbReference type="InterPro" id="IPR023602">
    <property type="entry name" value="Riboflavin_kinase_CTP-dep"/>
</dbReference>
<keyword evidence="11 16" id="KW-0460">Magnesium</keyword>
<dbReference type="STRING" id="1110509.Mhar_0833"/>
<evidence type="ECO:0000256" key="7">
    <source>
        <dbReference type="ARBA" id="ARBA00022679"/>
    </source>
</evidence>
<evidence type="ECO:0000256" key="14">
    <source>
        <dbReference type="ARBA" id="ARBA00033116"/>
    </source>
</evidence>
<keyword evidence="8 16" id="KW-0479">Metal-binding</keyword>
<feature type="domain" description="Riboflavin kinase" evidence="17">
    <location>
        <begin position="7"/>
        <end position="123"/>
    </location>
</feature>
<dbReference type="UniPathway" id="UPA00276">
    <property type="reaction ID" value="UER00929"/>
</dbReference>
<dbReference type="HAMAP" id="MF_01285">
    <property type="entry name" value="Riboflavin_kinase"/>
    <property type="match status" value="1"/>
</dbReference>
<feature type="binding site" evidence="16">
    <location>
        <position position="39"/>
    </location>
    <ligand>
        <name>Mg(2+)</name>
        <dbReference type="ChEBI" id="CHEBI:18420"/>
    </ligand>
</feature>
<organism evidence="18 19">
    <name type="scientific">Methanothrix harundinacea (strain 6Ac)</name>
    <name type="common">Methanosaeta harundinacea</name>
    <dbReference type="NCBI Taxonomy" id="1110509"/>
    <lineage>
        <taxon>Archaea</taxon>
        <taxon>Methanobacteriati</taxon>
        <taxon>Methanobacteriota</taxon>
        <taxon>Stenosarchaea group</taxon>
        <taxon>Methanomicrobia</taxon>
        <taxon>Methanotrichales</taxon>
        <taxon>Methanotrichaceae</taxon>
        <taxon>Methanothrix</taxon>
    </lineage>
</organism>
<keyword evidence="10 16" id="KW-0418">Kinase</keyword>
<dbReference type="GO" id="GO:0000166">
    <property type="term" value="F:nucleotide binding"/>
    <property type="evidence" value="ECO:0007669"/>
    <property type="project" value="UniProtKB-UniRule"/>
</dbReference>
<feature type="binding site" evidence="16">
    <location>
        <begin position="106"/>
        <end position="109"/>
    </location>
    <ligand>
        <name>CDP</name>
        <dbReference type="ChEBI" id="CHEBI:58069"/>
    </ligand>
</feature>
<evidence type="ECO:0000256" key="16">
    <source>
        <dbReference type="HAMAP-Rule" id="MF_01285"/>
    </source>
</evidence>
<evidence type="ECO:0000256" key="1">
    <source>
        <dbReference type="ARBA" id="ARBA00005219"/>
    </source>
</evidence>
<gene>
    <name evidence="16" type="primary">ribK</name>
    <name evidence="18" type="ordered locus">Mhar_0833</name>
</gene>